<evidence type="ECO:0008006" key="5">
    <source>
        <dbReference type="Google" id="ProtNLM"/>
    </source>
</evidence>
<dbReference type="Pfam" id="PF11300">
    <property type="entry name" value="DUF3102"/>
    <property type="match status" value="1"/>
</dbReference>
<name>A0A2S2CXZ2_9PROT</name>
<dbReference type="OrthoDB" id="7266764at2"/>
<feature type="compositionally biased region" description="Low complexity" evidence="2">
    <location>
        <begin position="21"/>
        <end position="34"/>
    </location>
</feature>
<dbReference type="EMBL" id="CP029357">
    <property type="protein sequence ID" value="AWK89318.1"/>
    <property type="molecule type" value="Genomic_DNA"/>
</dbReference>
<dbReference type="KEGG" id="azz:DEW08_25050"/>
<feature type="coiled-coil region" evidence="1">
    <location>
        <begin position="197"/>
        <end position="231"/>
    </location>
</feature>
<dbReference type="RefSeq" id="WP_109332486.1">
    <property type="nucleotide sequence ID" value="NZ_CP029357.1"/>
</dbReference>
<accession>A0A2S2CXZ2</accession>
<gene>
    <name evidence="3" type="ORF">DEW08_25050</name>
</gene>
<sequence length="231" mass="25769">MARKRQLESIDADELKRMLEPAAARLPSSAAPGAAPGPAPAAKPAPRPVVEAGGMNGEVLPPPTLARPSELFAREDFANEIRRLWTRGQQTFIEVGRYLIHAKARLPHGEFMAMVAADLPFQHPTANKLMSVARLVDGGEVDTRLLPPSSETCYQIATLTDDERKRAVREGVIRPEMRREDIVSFKKRLRVRTRPETEQKRAELARLLAERQRIETRIAALRAELGDEAED</sequence>
<protein>
    <recommendedName>
        <fullName evidence="5">DUF3102 domain-containing protein</fullName>
    </recommendedName>
</protein>
<evidence type="ECO:0000313" key="4">
    <source>
        <dbReference type="Proteomes" id="UP000245629"/>
    </source>
</evidence>
<proteinExistence type="predicted"/>
<keyword evidence="4" id="KW-1185">Reference proteome</keyword>
<dbReference type="AlphaFoldDB" id="A0A2S2CXZ2"/>
<evidence type="ECO:0000313" key="3">
    <source>
        <dbReference type="EMBL" id="AWK89318.1"/>
    </source>
</evidence>
<reference evidence="4" key="1">
    <citation type="submission" date="2018-05" db="EMBL/GenBank/DDBJ databases">
        <title>Azospirillum thermophila sp. nov., a novel isolated from hot spring.</title>
        <authorList>
            <person name="Zhao Z."/>
        </authorList>
    </citation>
    <scope>NUCLEOTIDE SEQUENCE [LARGE SCALE GENOMIC DNA]</scope>
    <source>
        <strain evidence="4">CFH 70021</strain>
        <plasmid evidence="4">unnamed2</plasmid>
    </source>
</reference>
<feature type="region of interest" description="Disordered" evidence="2">
    <location>
        <begin position="21"/>
        <end position="63"/>
    </location>
</feature>
<evidence type="ECO:0000256" key="1">
    <source>
        <dbReference type="SAM" id="Coils"/>
    </source>
</evidence>
<dbReference type="InterPro" id="IPR021451">
    <property type="entry name" value="DUF3102"/>
</dbReference>
<dbReference type="Proteomes" id="UP000245629">
    <property type="component" value="Plasmid unnamed2"/>
</dbReference>
<evidence type="ECO:0000256" key="2">
    <source>
        <dbReference type="SAM" id="MobiDB-lite"/>
    </source>
</evidence>
<feature type="compositionally biased region" description="Pro residues" evidence="2">
    <location>
        <begin position="35"/>
        <end position="47"/>
    </location>
</feature>
<keyword evidence="1" id="KW-0175">Coiled coil</keyword>
<keyword evidence="3" id="KW-0614">Plasmid</keyword>
<geneLocation type="plasmid" evidence="3 4">
    <name>unnamed2</name>
</geneLocation>
<organism evidence="3 4">
    <name type="scientific">Azospirillum thermophilum</name>
    <dbReference type="NCBI Taxonomy" id="2202148"/>
    <lineage>
        <taxon>Bacteria</taxon>
        <taxon>Pseudomonadati</taxon>
        <taxon>Pseudomonadota</taxon>
        <taxon>Alphaproteobacteria</taxon>
        <taxon>Rhodospirillales</taxon>
        <taxon>Azospirillaceae</taxon>
        <taxon>Azospirillum</taxon>
    </lineage>
</organism>